<sequence length="256" mass="26410">MKLKQIALAALAVVSMGQAMATITGSQATSTLLLMVGDQNHTYLFDTGVSMADVIGGNVNYSAVLPNWSQFNFAATTPFDGLYDGTGVRWALISGTPSTATANNTLMVTGSLDALNDGSLNSQLKNINVKTDASALALFADSVNTQLASGNIAAKGSDAFASDPQFNYGYGGNLNGQGFNNADGTGTVGIYFEAASSLTPNKNVNYTQMAEVATLDPKTGQLTIAVAAAVPEPETYALMLAGLAAVGFVAARRRRA</sequence>
<dbReference type="EMBL" id="JAXCLA010000001">
    <property type="protein sequence ID" value="MDY0743330.1"/>
    <property type="molecule type" value="Genomic_DNA"/>
</dbReference>
<feature type="chain" id="PRO_5047455625" evidence="1">
    <location>
        <begin position="22"/>
        <end position="256"/>
    </location>
</feature>
<feature type="signal peptide" evidence="1">
    <location>
        <begin position="1"/>
        <end position="21"/>
    </location>
</feature>
<comment type="caution">
    <text evidence="3">The sequence shown here is derived from an EMBL/GenBank/DDBJ whole genome shotgun (WGS) entry which is preliminary data.</text>
</comment>
<dbReference type="Proteomes" id="UP001285263">
    <property type="component" value="Unassembled WGS sequence"/>
</dbReference>
<dbReference type="RefSeq" id="WP_320421200.1">
    <property type="nucleotide sequence ID" value="NZ_JAXCLA010000001.1"/>
</dbReference>
<accession>A0ABU5DAP7</accession>
<evidence type="ECO:0000313" key="4">
    <source>
        <dbReference type="Proteomes" id="UP001285263"/>
    </source>
</evidence>
<evidence type="ECO:0000256" key="1">
    <source>
        <dbReference type="SAM" id="SignalP"/>
    </source>
</evidence>
<evidence type="ECO:0000313" key="3">
    <source>
        <dbReference type="EMBL" id="MDY0743330.1"/>
    </source>
</evidence>
<keyword evidence="1" id="KW-0732">Signal</keyword>
<dbReference type="NCBIfam" id="TIGR02595">
    <property type="entry name" value="PEP_CTERM"/>
    <property type="match status" value="1"/>
</dbReference>
<reference evidence="3 4" key="1">
    <citation type="submission" date="2023-11" db="EMBL/GenBank/DDBJ databases">
        <title>Paucibacter sp. nov., isolated from fresh soil in Korea.</title>
        <authorList>
            <person name="Le N.T.T."/>
        </authorList>
    </citation>
    <scope>NUCLEOTIDE SEQUENCE [LARGE SCALE GENOMIC DNA]</scope>
    <source>
        <strain evidence="3 4">R3-3</strain>
    </source>
</reference>
<feature type="domain" description="Ice-binding protein C-terminal" evidence="2">
    <location>
        <begin position="229"/>
        <end position="254"/>
    </location>
</feature>
<keyword evidence="4" id="KW-1185">Reference proteome</keyword>
<name>A0ABU5DAP7_9BURK</name>
<protein>
    <submittedName>
        <fullName evidence="3">PEP-CTERM sorting domain-containing protein</fullName>
    </submittedName>
</protein>
<dbReference type="Pfam" id="PF07589">
    <property type="entry name" value="PEP-CTERM"/>
    <property type="match status" value="1"/>
</dbReference>
<evidence type="ECO:0000259" key="2">
    <source>
        <dbReference type="Pfam" id="PF07589"/>
    </source>
</evidence>
<organism evidence="3 4">
    <name type="scientific">Roseateles agri</name>
    <dbReference type="NCBI Taxonomy" id="3098619"/>
    <lineage>
        <taxon>Bacteria</taxon>
        <taxon>Pseudomonadati</taxon>
        <taxon>Pseudomonadota</taxon>
        <taxon>Betaproteobacteria</taxon>
        <taxon>Burkholderiales</taxon>
        <taxon>Sphaerotilaceae</taxon>
        <taxon>Roseateles</taxon>
    </lineage>
</organism>
<gene>
    <name evidence="3" type="ORF">SNE35_02375</name>
</gene>
<proteinExistence type="predicted"/>
<dbReference type="InterPro" id="IPR013424">
    <property type="entry name" value="Ice-binding_C"/>
</dbReference>